<keyword evidence="1" id="KW-0812">Transmembrane</keyword>
<dbReference type="SMART" id="SM00267">
    <property type="entry name" value="GGDEF"/>
    <property type="match status" value="1"/>
</dbReference>
<dbReference type="SUPFAM" id="SSF55785">
    <property type="entry name" value="PYP-like sensor domain (PAS domain)"/>
    <property type="match status" value="1"/>
</dbReference>
<dbReference type="InterPro" id="IPR013655">
    <property type="entry name" value="PAS_fold_3"/>
</dbReference>
<dbReference type="InterPro" id="IPR001633">
    <property type="entry name" value="EAL_dom"/>
</dbReference>
<dbReference type="PROSITE" id="PS50112">
    <property type="entry name" value="PAS"/>
    <property type="match status" value="1"/>
</dbReference>
<keyword evidence="1" id="KW-1133">Transmembrane helix</keyword>
<accession>A0A4R6PN18</accession>
<keyword evidence="1" id="KW-0472">Membrane</keyword>
<organism evidence="5 6">
    <name type="scientific">Idiomarina aquatica</name>
    <dbReference type="NCBI Taxonomy" id="1327752"/>
    <lineage>
        <taxon>Bacteria</taxon>
        <taxon>Pseudomonadati</taxon>
        <taxon>Pseudomonadota</taxon>
        <taxon>Gammaproteobacteria</taxon>
        <taxon>Alteromonadales</taxon>
        <taxon>Idiomarinaceae</taxon>
        <taxon>Idiomarina</taxon>
    </lineage>
</organism>
<dbReference type="Pfam" id="PF00563">
    <property type="entry name" value="EAL"/>
    <property type="match status" value="1"/>
</dbReference>
<dbReference type="GO" id="GO:0071111">
    <property type="term" value="F:cyclic-guanylate-specific phosphodiesterase activity"/>
    <property type="evidence" value="ECO:0007669"/>
    <property type="project" value="InterPro"/>
</dbReference>
<evidence type="ECO:0000259" key="4">
    <source>
        <dbReference type="PROSITE" id="PS50887"/>
    </source>
</evidence>
<evidence type="ECO:0000256" key="1">
    <source>
        <dbReference type="SAM" id="Phobius"/>
    </source>
</evidence>
<dbReference type="NCBIfam" id="TIGR00254">
    <property type="entry name" value="GGDEF"/>
    <property type="match status" value="1"/>
</dbReference>
<dbReference type="InterPro" id="IPR000014">
    <property type="entry name" value="PAS"/>
</dbReference>
<keyword evidence="6" id="KW-1185">Reference proteome</keyword>
<dbReference type="PROSITE" id="PS50887">
    <property type="entry name" value="GGDEF"/>
    <property type="match status" value="1"/>
</dbReference>
<dbReference type="EMBL" id="SNXI01000003">
    <property type="protein sequence ID" value="TDP39253.1"/>
    <property type="molecule type" value="Genomic_DNA"/>
</dbReference>
<dbReference type="Pfam" id="PF00990">
    <property type="entry name" value="GGDEF"/>
    <property type="match status" value="1"/>
</dbReference>
<dbReference type="SUPFAM" id="SSF141868">
    <property type="entry name" value="EAL domain-like"/>
    <property type="match status" value="1"/>
</dbReference>
<dbReference type="PANTHER" id="PTHR33121:SF70">
    <property type="entry name" value="SIGNALING PROTEIN YKOW"/>
    <property type="match status" value="1"/>
</dbReference>
<feature type="transmembrane region" description="Helical" evidence="1">
    <location>
        <begin position="52"/>
        <end position="69"/>
    </location>
</feature>
<evidence type="ECO:0000313" key="6">
    <source>
        <dbReference type="Proteomes" id="UP000295531"/>
    </source>
</evidence>
<feature type="domain" description="GGDEF" evidence="4">
    <location>
        <begin position="345"/>
        <end position="480"/>
    </location>
</feature>
<dbReference type="InterPro" id="IPR035965">
    <property type="entry name" value="PAS-like_dom_sf"/>
</dbReference>
<dbReference type="AlphaFoldDB" id="A0A4R6PN18"/>
<sequence length="736" mass="83672">MSKQQDKPWYQRSTLRSVALYVTLIVAMEAIMIVVSEWASLPDDVTLWLRHAQPWVVIVLSVIFIVIYGRSWQKHYRRPTDLLSDYLENSPTIHFELRRENDNFRVHWVSKNAEKLLGYSVDEIKASNWWFNHLHPADRNTVVKKAIRGVEEPEFLYEYRFQHADGHYIWIRDQIRQDDDSGKRIKGSWLNISTEFNSPADSPNTEISQHFMIGQAELDNERRVSHIDKHFEKIIGLSNDEVKGTRLEDILTPVHSQKSATFEPGETLAVVGRRKDFTRFKAQLIVKQCDKTDRLIACLADLSHIEQQYHQLVQEAYHDETTGLPNLRNLHESFNELINSLPDDRLAALVTININQFYQLTKRYGGLVGAQALQRIARRLKEALPFGSKLYSAGNDEFIVLINNITEYIDVQVISDKLLSVFEQKLVINHDAQFHLTCSAGASIYPLDGYDSEQLVTQSRAAMLAARHGHASNAVIFQQDVEQPSHTQLQLAEDIQSALQKQQLEMFYQPILDDQRRVVAAEALLRWHHPEFGLLSAGEFLRHAEHGNALTEIGFWVLSSVCNQLAQWQDDNSPIKRVSINLSTSQLSSQLSSEFARQLADNPELQGGLAIEVSEGALNEADEAINGTIQQLSQLGIAVIIDDFGTGFSSLNYLADYPIDTVKIDRSLVRSLTDNERTQRIVAAMIKIAKEAGVEVIAEGIENEKQLELILQLGCQKWQGHLIHPAKPVGELINLD</sequence>
<gene>
    <name evidence="5" type="ORF">DEU29_103149</name>
</gene>
<dbReference type="Pfam" id="PF08447">
    <property type="entry name" value="PAS_3"/>
    <property type="match status" value="1"/>
</dbReference>
<dbReference type="InterPro" id="IPR035919">
    <property type="entry name" value="EAL_sf"/>
</dbReference>
<dbReference type="SUPFAM" id="SSF55073">
    <property type="entry name" value="Nucleotide cyclase"/>
    <property type="match status" value="1"/>
</dbReference>
<dbReference type="InterPro" id="IPR050706">
    <property type="entry name" value="Cyclic-di-GMP_PDE-like"/>
</dbReference>
<dbReference type="InterPro" id="IPR000160">
    <property type="entry name" value="GGDEF_dom"/>
</dbReference>
<comment type="caution">
    <text evidence="5">The sequence shown here is derived from an EMBL/GenBank/DDBJ whole genome shotgun (WGS) entry which is preliminary data.</text>
</comment>
<protein>
    <submittedName>
        <fullName evidence="5">PAS domain S-box-containing protein/diguanylate cyclase (GGDEF)-like protein</fullName>
    </submittedName>
</protein>
<dbReference type="PANTHER" id="PTHR33121">
    <property type="entry name" value="CYCLIC DI-GMP PHOSPHODIESTERASE PDEF"/>
    <property type="match status" value="1"/>
</dbReference>
<dbReference type="NCBIfam" id="TIGR00229">
    <property type="entry name" value="sensory_box"/>
    <property type="match status" value="1"/>
</dbReference>
<evidence type="ECO:0000259" key="2">
    <source>
        <dbReference type="PROSITE" id="PS50112"/>
    </source>
</evidence>
<dbReference type="Proteomes" id="UP000295531">
    <property type="component" value="Unassembled WGS sequence"/>
</dbReference>
<dbReference type="SMART" id="SM00091">
    <property type="entry name" value="PAS"/>
    <property type="match status" value="2"/>
</dbReference>
<dbReference type="SMART" id="SM00052">
    <property type="entry name" value="EAL"/>
    <property type="match status" value="1"/>
</dbReference>
<proteinExistence type="predicted"/>
<dbReference type="CDD" id="cd01948">
    <property type="entry name" value="EAL"/>
    <property type="match status" value="1"/>
</dbReference>
<dbReference type="InterPro" id="IPR029787">
    <property type="entry name" value="Nucleotide_cyclase"/>
</dbReference>
<feature type="domain" description="PAS" evidence="2">
    <location>
        <begin position="79"/>
        <end position="153"/>
    </location>
</feature>
<feature type="domain" description="EAL" evidence="3">
    <location>
        <begin position="488"/>
        <end position="736"/>
    </location>
</feature>
<feature type="transmembrane region" description="Helical" evidence="1">
    <location>
        <begin position="20"/>
        <end position="40"/>
    </location>
</feature>
<reference evidence="5 6" key="1">
    <citation type="submission" date="2019-03" db="EMBL/GenBank/DDBJ databases">
        <title>Freshwater and sediment microbial communities from various areas in North America, analyzing microbe dynamics in response to fracking.</title>
        <authorList>
            <person name="Lamendella R."/>
        </authorList>
    </citation>
    <scope>NUCLEOTIDE SEQUENCE [LARGE SCALE GENOMIC DNA]</scope>
    <source>
        <strain evidence="5 6">18_TX</strain>
    </source>
</reference>
<dbReference type="Gene3D" id="3.20.20.450">
    <property type="entry name" value="EAL domain"/>
    <property type="match status" value="1"/>
</dbReference>
<dbReference type="InterPro" id="IPR043128">
    <property type="entry name" value="Rev_trsase/Diguanyl_cyclase"/>
</dbReference>
<dbReference type="Gene3D" id="3.30.70.270">
    <property type="match status" value="1"/>
</dbReference>
<dbReference type="CDD" id="cd01949">
    <property type="entry name" value="GGDEF"/>
    <property type="match status" value="1"/>
</dbReference>
<name>A0A4R6PN18_9GAMM</name>
<dbReference type="Gene3D" id="3.30.450.20">
    <property type="entry name" value="PAS domain"/>
    <property type="match status" value="1"/>
</dbReference>
<evidence type="ECO:0000259" key="3">
    <source>
        <dbReference type="PROSITE" id="PS50883"/>
    </source>
</evidence>
<dbReference type="PROSITE" id="PS50883">
    <property type="entry name" value="EAL"/>
    <property type="match status" value="1"/>
</dbReference>
<dbReference type="CDD" id="cd00130">
    <property type="entry name" value="PAS"/>
    <property type="match status" value="1"/>
</dbReference>
<evidence type="ECO:0000313" key="5">
    <source>
        <dbReference type="EMBL" id="TDP39253.1"/>
    </source>
</evidence>